<keyword evidence="1" id="KW-1133">Transmembrane helix</keyword>
<sequence length="87" mass="9499">MQWMIARSMPLSQTVTRSAPRVFALAFIPSLASFVLVLLAAAAMTLTPRPGQEGMLLPSALFLGGAFVAVHILYLWLVERTIRRNGS</sequence>
<protein>
    <submittedName>
        <fullName evidence="2">Uncharacterized protein</fullName>
    </submittedName>
</protein>
<comment type="caution">
    <text evidence="2">The sequence shown here is derived from an EMBL/GenBank/DDBJ whole genome shotgun (WGS) entry which is preliminary data.</text>
</comment>
<feature type="transmembrane region" description="Helical" evidence="1">
    <location>
        <begin position="56"/>
        <end position="77"/>
    </location>
</feature>
<keyword evidence="1" id="KW-0472">Membrane</keyword>
<dbReference type="Proteomes" id="UP000555448">
    <property type="component" value="Unassembled WGS sequence"/>
</dbReference>
<name>A0A7W7K8A5_9SPHN</name>
<keyword evidence="3" id="KW-1185">Reference proteome</keyword>
<dbReference type="AlphaFoldDB" id="A0A7W7K8A5"/>
<evidence type="ECO:0000256" key="1">
    <source>
        <dbReference type="SAM" id="Phobius"/>
    </source>
</evidence>
<accession>A0A7W7K8A5</accession>
<feature type="transmembrane region" description="Helical" evidence="1">
    <location>
        <begin position="21"/>
        <end position="44"/>
    </location>
</feature>
<gene>
    <name evidence="2" type="ORF">HNO88_001057</name>
</gene>
<evidence type="ECO:0000313" key="3">
    <source>
        <dbReference type="Proteomes" id="UP000555448"/>
    </source>
</evidence>
<reference evidence="2 3" key="1">
    <citation type="submission" date="2020-08" db="EMBL/GenBank/DDBJ databases">
        <title>Functional genomics of gut bacteria from endangered species of beetles.</title>
        <authorList>
            <person name="Carlos-Shanley C."/>
        </authorList>
    </citation>
    <scope>NUCLEOTIDE SEQUENCE [LARGE SCALE GENOMIC DNA]</scope>
    <source>
        <strain evidence="2 3">S00245</strain>
    </source>
</reference>
<proteinExistence type="predicted"/>
<evidence type="ECO:0000313" key="2">
    <source>
        <dbReference type="EMBL" id="MBB4857746.1"/>
    </source>
</evidence>
<dbReference type="EMBL" id="JACHLR010000003">
    <property type="protein sequence ID" value="MBB4857746.1"/>
    <property type="molecule type" value="Genomic_DNA"/>
</dbReference>
<organism evidence="2 3">
    <name type="scientific">Novosphingobium chloroacetimidivorans</name>
    <dbReference type="NCBI Taxonomy" id="1428314"/>
    <lineage>
        <taxon>Bacteria</taxon>
        <taxon>Pseudomonadati</taxon>
        <taxon>Pseudomonadota</taxon>
        <taxon>Alphaproteobacteria</taxon>
        <taxon>Sphingomonadales</taxon>
        <taxon>Sphingomonadaceae</taxon>
        <taxon>Novosphingobium</taxon>
    </lineage>
</organism>
<keyword evidence="1" id="KW-0812">Transmembrane</keyword>